<dbReference type="InterPro" id="IPR031127">
    <property type="entry name" value="E3_UB_ligase_RBR"/>
</dbReference>
<dbReference type="GO" id="GO:0016567">
    <property type="term" value="P:protein ubiquitination"/>
    <property type="evidence" value="ECO:0007669"/>
    <property type="project" value="InterPro"/>
</dbReference>
<accession>F8NZK6</accession>
<keyword evidence="7" id="KW-0833">Ubl conjugation pathway</keyword>
<comment type="catalytic activity">
    <reaction evidence="1">
        <text>[E2 ubiquitin-conjugating enzyme]-S-ubiquitinyl-L-cysteine + [acceptor protein]-L-lysine = [E2 ubiquitin-conjugating enzyme]-L-cysteine + [acceptor protein]-N(6)-ubiquitinyl-L-lysine.</text>
        <dbReference type="EC" id="2.3.2.31"/>
    </reaction>
</comment>
<dbReference type="GO" id="GO:0061630">
    <property type="term" value="F:ubiquitin protein ligase activity"/>
    <property type="evidence" value="ECO:0007669"/>
    <property type="project" value="UniProtKB-EC"/>
</dbReference>
<evidence type="ECO:0000256" key="7">
    <source>
        <dbReference type="ARBA" id="ARBA00022786"/>
    </source>
</evidence>
<dbReference type="EC" id="2.3.2.31" evidence="2"/>
<dbReference type="InterPro" id="IPR002867">
    <property type="entry name" value="IBR_dom"/>
</dbReference>
<dbReference type="InterPro" id="IPR017907">
    <property type="entry name" value="Znf_RING_CS"/>
</dbReference>
<dbReference type="OrthoDB" id="9977870at2759"/>
<proteinExistence type="predicted"/>
<evidence type="ECO:0000259" key="9">
    <source>
        <dbReference type="PROSITE" id="PS51873"/>
    </source>
</evidence>
<evidence type="ECO:0000256" key="8">
    <source>
        <dbReference type="ARBA" id="ARBA00022833"/>
    </source>
</evidence>
<dbReference type="Pfam" id="PF01485">
    <property type="entry name" value="IBR"/>
    <property type="match status" value="2"/>
</dbReference>
<dbReference type="CDD" id="cd20335">
    <property type="entry name" value="BRcat_RBR"/>
    <property type="match status" value="1"/>
</dbReference>
<dbReference type="PANTHER" id="PTHR11685">
    <property type="entry name" value="RBR FAMILY RING FINGER AND IBR DOMAIN-CONTAINING"/>
    <property type="match status" value="1"/>
</dbReference>
<dbReference type="CDD" id="cd22584">
    <property type="entry name" value="Rcat_RBR_unk"/>
    <property type="match status" value="1"/>
</dbReference>
<keyword evidence="3" id="KW-0808">Transferase</keyword>
<evidence type="ECO:0000313" key="10">
    <source>
        <dbReference type="EMBL" id="EGO24026.1"/>
    </source>
</evidence>
<dbReference type="Proteomes" id="UP000008064">
    <property type="component" value="Unassembled WGS sequence"/>
</dbReference>
<protein>
    <recommendedName>
        <fullName evidence="2">RBR-type E3 ubiquitin transferase</fullName>
        <ecNumber evidence="2">2.3.2.31</ecNumber>
    </recommendedName>
</protein>
<evidence type="ECO:0000256" key="1">
    <source>
        <dbReference type="ARBA" id="ARBA00001798"/>
    </source>
</evidence>
<dbReference type="RefSeq" id="XP_007319788.1">
    <property type="nucleotide sequence ID" value="XM_007319726.1"/>
</dbReference>
<dbReference type="GeneID" id="18816642"/>
<dbReference type="PROSITE" id="PS00518">
    <property type="entry name" value="ZF_RING_1"/>
    <property type="match status" value="1"/>
</dbReference>
<dbReference type="KEGG" id="sla:SERLADRAFT_450316"/>
<feature type="domain" description="RING-type" evidence="9">
    <location>
        <begin position="172"/>
        <end position="368"/>
    </location>
</feature>
<evidence type="ECO:0000256" key="3">
    <source>
        <dbReference type="ARBA" id="ARBA00022679"/>
    </source>
</evidence>
<dbReference type="InterPro" id="IPR013083">
    <property type="entry name" value="Znf_RING/FYVE/PHD"/>
</dbReference>
<evidence type="ECO:0000256" key="4">
    <source>
        <dbReference type="ARBA" id="ARBA00022723"/>
    </source>
</evidence>
<dbReference type="HOGENOM" id="CLU_022048_7_7_1"/>
<keyword evidence="6" id="KW-0863">Zinc-finger</keyword>
<dbReference type="PROSITE" id="PS51873">
    <property type="entry name" value="TRIAD"/>
    <property type="match status" value="1"/>
</dbReference>
<dbReference type="InterPro" id="IPR044066">
    <property type="entry name" value="TRIAD_supradom"/>
</dbReference>
<dbReference type="EMBL" id="GL945435">
    <property type="protein sequence ID" value="EGO24026.1"/>
    <property type="molecule type" value="Genomic_DNA"/>
</dbReference>
<dbReference type="SMART" id="SM00647">
    <property type="entry name" value="IBR"/>
    <property type="match status" value="2"/>
</dbReference>
<dbReference type="GO" id="GO:0008270">
    <property type="term" value="F:zinc ion binding"/>
    <property type="evidence" value="ECO:0007669"/>
    <property type="project" value="UniProtKB-KW"/>
</dbReference>
<dbReference type="AlphaFoldDB" id="F8NZK6"/>
<sequence>MEARGSLLPSHGVESDIDTEILIAKLSLEDIEEIGLSRKGKGRADALLTDEEVALQSQAEDLQVFLKALADHRFAISLDEAVRADGEQLQFLAALDQGEIDDHEAALALSRGEDLPLPTVFQRSLDEGVGVNSFQCKDTSGSVVSEVGSGNSSTEMLTASKLATTSASGTSSRKECIICGDAIKNTNTFYSRSYHAPCDHNYCRSCLVNLVEAATRDESLYPLRCCHQNFLMEAVNPFLTFELRVRFSEKSAQFSVPPNSRVYCTKPTCSAFLGAAGKHRVDLVCVQCRTIVCSGCKNEAHPNEECAENKSTLEVKALAADQHWQTCPGCHIIVELSQGCYHMTCRCSAQFCYLCAAQWKQCTCPQWDEERLLGDANRRVINEFGAAEAQRQPLVHAGRVRQRVHELRYNHECVGHVWRYRHGGGQCEECFYDLPSYLMRCRYCQMLVCKRCSVNRL</sequence>
<keyword evidence="5" id="KW-0677">Repeat</keyword>
<dbReference type="SUPFAM" id="SSF57850">
    <property type="entry name" value="RING/U-box"/>
    <property type="match status" value="2"/>
</dbReference>
<reference evidence="10" key="1">
    <citation type="submission" date="2011-04" db="EMBL/GenBank/DDBJ databases">
        <title>Evolution of plant cell wall degrading machinery underlies the functional diversity of forest fungi.</title>
        <authorList>
            <consortium name="US DOE Joint Genome Institute (JGI-PGF)"/>
            <person name="Eastwood D.C."/>
            <person name="Floudas D."/>
            <person name="Binder M."/>
            <person name="Majcherczyk A."/>
            <person name="Schneider P."/>
            <person name="Aerts A."/>
            <person name="Asiegbu F.O."/>
            <person name="Baker S.E."/>
            <person name="Barry K."/>
            <person name="Bendiksby M."/>
            <person name="Blumentritt M."/>
            <person name="Coutinho P.M."/>
            <person name="Cullen D."/>
            <person name="Cullen D."/>
            <person name="Gathman A."/>
            <person name="Goodell B."/>
            <person name="Henrissat B."/>
            <person name="Ihrmark K."/>
            <person name="Kauserud H."/>
            <person name="Kohler A."/>
            <person name="LaButti K."/>
            <person name="Lapidus A."/>
            <person name="Lavin J.L."/>
            <person name="Lee Y.-H."/>
            <person name="Lindquist E."/>
            <person name="Lilly W."/>
            <person name="Lucas S."/>
            <person name="Morin E."/>
            <person name="Murat C."/>
            <person name="Oguiza J.A."/>
            <person name="Park J."/>
            <person name="Pisabarro A.G."/>
            <person name="Riley R."/>
            <person name="Rosling A."/>
            <person name="Salamov A."/>
            <person name="Schmidt O."/>
            <person name="Schmutz J."/>
            <person name="Skrede I."/>
            <person name="Stenlid J."/>
            <person name="Wiebenga A."/>
            <person name="Xie X."/>
            <person name="Kues U."/>
            <person name="Hibbett D.S."/>
            <person name="Hoffmeister D."/>
            <person name="Hogberg N."/>
            <person name="Martin F."/>
            <person name="Grigoriev I.V."/>
            <person name="Watkinson S.C."/>
        </authorList>
    </citation>
    <scope>NUCLEOTIDE SEQUENCE</scope>
    <source>
        <strain evidence="10">S7.9</strain>
    </source>
</reference>
<evidence type="ECO:0000256" key="5">
    <source>
        <dbReference type="ARBA" id="ARBA00022737"/>
    </source>
</evidence>
<organism>
    <name type="scientific">Serpula lacrymans var. lacrymans (strain S7.9)</name>
    <name type="common">Dry rot fungus</name>
    <dbReference type="NCBI Taxonomy" id="578457"/>
    <lineage>
        <taxon>Eukaryota</taxon>
        <taxon>Fungi</taxon>
        <taxon>Dikarya</taxon>
        <taxon>Basidiomycota</taxon>
        <taxon>Agaricomycotina</taxon>
        <taxon>Agaricomycetes</taxon>
        <taxon>Agaricomycetidae</taxon>
        <taxon>Boletales</taxon>
        <taxon>Coniophorineae</taxon>
        <taxon>Serpulaceae</taxon>
        <taxon>Serpula</taxon>
    </lineage>
</organism>
<keyword evidence="8" id="KW-0862">Zinc</keyword>
<keyword evidence="4" id="KW-0479">Metal-binding</keyword>
<dbReference type="Gene3D" id="1.20.120.1750">
    <property type="match status" value="1"/>
</dbReference>
<gene>
    <name evidence="10" type="ORF">SERLADRAFT_450316</name>
</gene>
<name>F8NZK6_SERL9</name>
<evidence type="ECO:0000256" key="2">
    <source>
        <dbReference type="ARBA" id="ARBA00012251"/>
    </source>
</evidence>
<evidence type="ECO:0000256" key="6">
    <source>
        <dbReference type="ARBA" id="ARBA00022771"/>
    </source>
</evidence>
<dbReference type="Gene3D" id="3.30.40.10">
    <property type="entry name" value="Zinc/RING finger domain, C3HC4 (zinc finger)"/>
    <property type="match status" value="1"/>
</dbReference>